<protein>
    <recommendedName>
        <fullName evidence="7">Gamma-glutamyl phosphate reductase</fullName>
        <shortName evidence="7">GPR</shortName>
        <ecNumber evidence="7">1.2.1.41</ecNumber>
    </recommendedName>
    <alternativeName>
        <fullName evidence="7">Glutamate-5-semialdehyde dehydrogenase</fullName>
    </alternativeName>
    <alternativeName>
        <fullName evidence="7">Glutamyl-gamma-semialdehyde dehydrogenase</fullName>
        <shortName evidence="7">GSA dehydrogenase</shortName>
    </alternativeName>
</protein>
<dbReference type="EC" id="1.2.1.41" evidence="7"/>
<dbReference type="FunFam" id="3.40.309.10:FF:000006">
    <property type="entry name" value="Gamma-glutamyl phosphate reductase"/>
    <property type="match status" value="1"/>
</dbReference>
<dbReference type="InterPro" id="IPR000965">
    <property type="entry name" value="GPR_dom"/>
</dbReference>
<dbReference type="PANTHER" id="PTHR11063:SF8">
    <property type="entry name" value="DELTA-1-PYRROLINE-5-CARBOXYLATE SYNTHASE"/>
    <property type="match status" value="1"/>
</dbReference>
<dbReference type="GO" id="GO:0055129">
    <property type="term" value="P:L-proline biosynthetic process"/>
    <property type="evidence" value="ECO:0007669"/>
    <property type="project" value="UniProtKB-UniRule"/>
</dbReference>
<accession>A0ABD5M5K6</accession>
<evidence type="ECO:0000259" key="9">
    <source>
        <dbReference type="Pfam" id="PF00171"/>
    </source>
</evidence>
<comment type="function">
    <text evidence="7">Catalyzes the NADPH-dependent reduction of L-glutamate 5-phosphate into L-glutamate 5-semialdehyde and phosphate. The product spontaneously undergoes cyclization to form 1-pyrroline-5-carboxylate.</text>
</comment>
<keyword evidence="11" id="KW-1185">Reference proteome</keyword>
<keyword evidence="5 7" id="KW-0560">Oxidoreductase</keyword>
<evidence type="ECO:0000256" key="4">
    <source>
        <dbReference type="ARBA" id="ARBA00022857"/>
    </source>
</evidence>
<feature type="region of interest" description="Disordered" evidence="8">
    <location>
        <begin position="1"/>
        <end position="21"/>
    </location>
</feature>
<keyword evidence="2 7" id="KW-0028">Amino-acid biosynthesis</keyword>
<name>A0ABD5M5K6_9EURY</name>
<evidence type="ECO:0000256" key="6">
    <source>
        <dbReference type="ARBA" id="ARBA00049024"/>
    </source>
</evidence>
<dbReference type="NCBIfam" id="TIGR00407">
    <property type="entry name" value="proA"/>
    <property type="match status" value="1"/>
</dbReference>
<dbReference type="InterPro" id="IPR012134">
    <property type="entry name" value="Glu-5-SA_DH"/>
</dbReference>
<comment type="subcellular location">
    <subcellularLocation>
        <location evidence="7">Cytoplasm</location>
    </subcellularLocation>
</comment>
<evidence type="ECO:0000256" key="1">
    <source>
        <dbReference type="ARBA" id="ARBA00004985"/>
    </source>
</evidence>
<feature type="domain" description="Aldehyde dehydrogenase" evidence="9">
    <location>
        <begin position="16"/>
        <end position="302"/>
    </location>
</feature>
<evidence type="ECO:0000256" key="5">
    <source>
        <dbReference type="ARBA" id="ARBA00023002"/>
    </source>
</evidence>
<comment type="similarity">
    <text evidence="7">Belongs to the gamma-glutamyl phosphate reductase family.</text>
</comment>
<evidence type="ECO:0000313" key="10">
    <source>
        <dbReference type="EMBL" id="MEZ3164112.1"/>
    </source>
</evidence>
<dbReference type="AlphaFoldDB" id="A0ABD5M5K6"/>
<evidence type="ECO:0000256" key="2">
    <source>
        <dbReference type="ARBA" id="ARBA00022605"/>
    </source>
</evidence>
<organism evidence="10 11">
    <name type="scientific">Halorubrum miltondacostae</name>
    <dbReference type="NCBI Taxonomy" id="3076378"/>
    <lineage>
        <taxon>Archaea</taxon>
        <taxon>Methanobacteriati</taxon>
        <taxon>Methanobacteriota</taxon>
        <taxon>Stenosarchaea group</taxon>
        <taxon>Halobacteria</taxon>
        <taxon>Halobacteriales</taxon>
        <taxon>Haloferacaceae</taxon>
        <taxon>Halorubrum</taxon>
    </lineage>
</organism>
<dbReference type="HAMAP" id="MF_00412">
    <property type="entry name" value="ProA"/>
    <property type="match status" value="1"/>
</dbReference>
<dbReference type="SUPFAM" id="SSF53720">
    <property type="entry name" value="ALDH-like"/>
    <property type="match status" value="1"/>
</dbReference>
<dbReference type="GO" id="GO:0005737">
    <property type="term" value="C:cytoplasm"/>
    <property type="evidence" value="ECO:0007669"/>
    <property type="project" value="UniProtKB-SubCell"/>
</dbReference>
<evidence type="ECO:0000256" key="3">
    <source>
        <dbReference type="ARBA" id="ARBA00022650"/>
    </source>
</evidence>
<dbReference type="EMBL" id="JBEDNY010000003">
    <property type="protein sequence ID" value="MEZ3164112.1"/>
    <property type="molecule type" value="Genomic_DNA"/>
</dbReference>
<sequence>MTTMSDTDTEPETDVEADTDELARRAESAALRLANADEATRNEALRAIADEIREREAEILEANAVDVEEAEAMLADGEYTQALVDRLKLDETKIEEIASMVESVAEQDDPLGETLAARELDDGLELYRVAVPIGVVATVFESRPDALVQIAALALKSGNAVVLKGGSEASESNRALHEAIVDATADLPDGWAAHIEAHEEVDRLLELDDRVDLVMPRGSSEFVSYVQEHTQIPVLGHTEGVCHVYVDEAADLEMAANVAFDAKVQYPAVCNAVETLLVHESVADAFLPGLVERYESAGVELRGDERTREVVDVAPAADDDWDAEYGDLELSIKVVDDVYDAVEHVNEHGSKHTESILTEDAEAAETFMTGVDAASVFHNASTRFADGYRYGLGAEVGISTGKIHARGPVGLAGLTTYKYYLEGDGHLVASYSGEDAIPFTHRELDDAEWTPGSLSTH</sequence>
<dbReference type="Pfam" id="PF00171">
    <property type="entry name" value="Aldedh"/>
    <property type="match status" value="1"/>
</dbReference>
<evidence type="ECO:0000256" key="7">
    <source>
        <dbReference type="HAMAP-Rule" id="MF_00412"/>
    </source>
</evidence>
<dbReference type="GO" id="GO:0004350">
    <property type="term" value="F:glutamate-5-semialdehyde dehydrogenase activity"/>
    <property type="evidence" value="ECO:0007669"/>
    <property type="project" value="UniProtKB-UniRule"/>
</dbReference>
<gene>
    <name evidence="7" type="primary">proA</name>
    <name evidence="10" type="ORF">ABNG04_09560</name>
</gene>
<dbReference type="RefSeq" id="WP_371162146.1">
    <property type="nucleotide sequence ID" value="NZ_JBEDNX010000005.1"/>
</dbReference>
<dbReference type="InterPro" id="IPR015590">
    <property type="entry name" value="Aldehyde_DH_dom"/>
</dbReference>
<dbReference type="PANTHER" id="PTHR11063">
    <property type="entry name" value="GLUTAMATE SEMIALDEHYDE DEHYDROGENASE"/>
    <property type="match status" value="1"/>
</dbReference>
<evidence type="ECO:0000256" key="8">
    <source>
        <dbReference type="SAM" id="MobiDB-lite"/>
    </source>
</evidence>
<dbReference type="InterPro" id="IPR016163">
    <property type="entry name" value="Ald_DH_C"/>
</dbReference>
<keyword evidence="7" id="KW-0963">Cytoplasm</keyword>
<dbReference type="PIRSF" id="PIRSF000151">
    <property type="entry name" value="GPR"/>
    <property type="match status" value="1"/>
</dbReference>
<comment type="catalytic activity">
    <reaction evidence="6 7">
        <text>L-glutamate 5-semialdehyde + phosphate + NADP(+) = L-glutamyl 5-phosphate + NADPH + H(+)</text>
        <dbReference type="Rhea" id="RHEA:19541"/>
        <dbReference type="ChEBI" id="CHEBI:15378"/>
        <dbReference type="ChEBI" id="CHEBI:43474"/>
        <dbReference type="ChEBI" id="CHEBI:57783"/>
        <dbReference type="ChEBI" id="CHEBI:58066"/>
        <dbReference type="ChEBI" id="CHEBI:58274"/>
        <dbReference type="ChEBI" id="CHEBI:58349"/>
        <dbReference type="EC" id="1.2.1.41"/>
    </reaction>
</comment>
<dbReference type="Proteomes" id="UP001567572">
    <property type="component" value="Unassembled WGS sequence"/>
</dbReference>
<evidence type="ECO:0000313" key="11">
    <source>
        <dbReference type="Proteomes" id="UP001567572"/>
    </source>
</evidence>
<dbReference type="Gene3D" id="3.40.605.10">
    <property type="entry name" value="Aldehyde Dehydrogenase, Chain A, domain 1"/>
    <property type="match status" value="1"/>
</dbReference>
<comment type="pathway">
    <text evidence="1 7">Amino-acid biosynthesis; L-proline biosynthesis; L-glutamate 5-semialdehyde from L-glutamate: step 2/2.</text>
</comment>
<dbReference type="InterPro" id="IPR016161">
    <property type="entry name" value="Ald_DH/histidinol_DH"/>
</dbReference>
<feature type="compositionally biased region" description="Acidic residues" evidence="8">
    <location>
        <begin position="7"/>
        <end position="20"/>
    </location>
</feature>
<dbReference type="Gene3D" id="3.40.309.10">
    <property type="entry name" value="Aldehyde Dehydrogenase, Chain A, domain 2"/>
    <property type="match status" value="1"/>
</dbReference>
<reference evidence="10 11" key="1">
    <citation type="submission" date="2024-06" db="EMBL/GenBank/DDBJ databases">
        <title>Halorubrum miltondacostae sp. nov., a potential PHA producer isolated from an inland solar saltern in Rio Maior, Portugal.</title>
        <authorList>
            <person name="Albuquerque L."/>
            <person name="Viver T."/>
            <person name="Barroso C."/>
            <person name="Claudino R."/>
            <person name="Galvan M."/>
            <person name="Simoes G."/>
            <person name="Lobo Da Cunha A."/>
            <person name="Egas C."/>
        </authorList>
    </citation>
    <scope>NUCLEOTIDE SEQUENCE [LARGE SCALE GENOMIC DNA]</scope>
    <source>
        <strain evidence="10 11">RMP-11</strain>
    </source>
</reference>
<keyword evidence="3 7" id="KW-0641">Proline biosynthesis</keyword>
<dbReference type="NCBIfam" id="NF001221">
    <property type="entry name" value="PRK00197.1"/>
    <property type="match status" value="1"/>
</dbReference>
<proteinExistence type="inferred from homology"/>
<comment type="caution">
    <text evidence="10">The sequence shown here is derived from an EMBL/GenBank/DDBJ whole genome shotgun (WGS) entry which is preliminary data.</text>
</comment>
<keyword evidence="4 7" id="KW-0521">NADP</keyword>
<dbReference type="CDD" id="cd07079">
    <property type="entry name" value="ALDH_F18-19_ProA-GPR"/>
    <property type="match status" value="1"/>
</dbReference>
<dbReference type="InterPro" id="IPR016162">
    <property type="entry name" value="Ald_DH_N"/>
</dbReference>